<accession>A0A9X2RH70</accession>
<dbReference type="RefSeq" id="WP_255134345.1">
    <property type="nucleotide sequence ID" value="NZ_JANDBC010000001.1"/>
</dbReference>
<comment type="caution">
    <text evidence="1">The sequence shown here is derived from an EMBL/GenBank/DDBJ whole genome shotgun (WGS) entry which is preliminary data.</text>
</comment>
<gene>
    <name evidence="1" type="ORF">NM125_07775</name>
</gene>
<evidence type="ECO:0000313" key="2">
    <source>
        <dbReference type="Proteomes" id="UP001139125"/>
    </source>
</evidence>
<protein>
    <submittedName>
        <fullName evidence="1">Uncharacterized protein</fullName>
    </submittedName>
</protein>
<evidence type="ECO:0000313" key="1">
    <source>
        <dbReference type="EMBL" id="MCP9291479.1"/>
    </source>
</evidence>
<dbReference type="AlphaFoldDB" id="A0A9X2RH70"/>
<reference evidence="1" key="1">
    <citation type="submission" date="2022-06" db="EMBL/GenBank/DDBJ databases">
        <title>Gracilimonas sp. CAU 1638 isolated from sea sediment.</title>
        <authorList>
            <person name="Kim W."/>
        </authorList>
    </citation>
    <scope>NUCLEOTIDE SEQUENCE</scope>
    <source>
        <strain evidence="1">CAU 1638</strain>
    </source>
</reference>
<proteinExistence type="predicted"/>
<keyword evidence="2" id="KW-1185">Reference proteome</keyword>
<name>A0A9X2RH70_9BACT</name>
<dbReference type="Proteomes" id="UP001139125">
    <property type="component" value="Unassembled WGS sequence"/>
</dbReference>
<sequence length="254" mass="28980">MSKIDEYKIEQYIRFAEELTEEEKNEVERLIETSDEMQAIYLFLKQFYEEFDKASRVSKAVIPLTLLQKHQHSGPVVLAAMTKESSASGLVTKATLVSEERKTVVRILEDEQSHSLQFHVIGNQKQPNSYVILSLLNPQVDLVTNEKGKLKGVQELSDIDWSTVSTLLRIPVFKTTVHPGISNKSFNVKNESGQEVEIQKYDEHVQIKVKNEGSVLSRVLVVQDKSSDLIKMSGQPINFELTDPHSKAHLYFYE</sequence>
<dbReference type="EMBL" id="JANDBC010000001">
    <property type="protein sequence ID" value="MCP9291479.1"/>
    <property type="molecule type" value="Genomic_DNA"/>
</dbReference>
<organism evidence="1 2">
    <name type="scientific">Gracilimonas sediminicola</name>
    <dbReference type="NCBI Taxonomy" id="2952158"/>
    <lineage>
        <taxon>Bacteria</taxon>
        <taxon>Pseudomonadati</taxon>
        <taxon>Balneolota</taxon>
        <taxon>Balneolia</taxon>
        <taxon>Balneolales</taxon>
        <taxon>Balneolaceae</taxon>
        <taxon>Gracilimonas</taxon>
    </lineage>
</organism>